<gene>
    <name evidence="1" type="ORF">Cvel_8350</name>
</gene>
<protein>
    <submittedName>
        <fullName evidence="1">Uncharacterized protein</fullName>
    </submittedName>
</protein>
<organism evidence="1">
    <name type="scientific">Chromera velia CCMP2878</name>
    <dbReference type="NCBI Taxonomy" id="1169474"/>
    <lineage>
        <taxon>Eukaryota</taxon>
        <taxon>Sar</taxon>
        <taxon>Alveolata</taxon>
        <taxon>Colpodellida</taxon>
        <taxon>Chromeraceae</taxon>
        <taxon>Chromera</taxon>
    </lineage>
</organism>
<proteinExistence type="predicted"/>
<dbReference type="EMBL" id="CDMZ01003749">
    <property type="protein sequence ID" value="CEM47449.1"/>
    <property type="molecule type" value="Genomic_DNA"/>
</dbReference>
<reference evidence="1" key="1">
    <citation type="submission" date="2014-11" db="EMBL/GenBank/DDBJ databases">
        <authorList>
            <person name="Otto D Thomas"/>
            <person name="Naeem Raeece"/>
        </authorList>
    </citation>
    <scope>NUCLEOTIDE SEQUENCE</scope>
</reference>
<evidence type="ECO:0000313" key="1">
    <source>
        <dbReference type="EMBL" id="CEM47449.1"/>
    </source>
</evidence>
<dbReference type="AlphaFoldDB" id="A0A0G4HSS8"/>
<dbReference type="PhylomeDB" id="A0A0G4HSS8"/>
<dbReference type="VEuPathDB" id="CryptoDB:Cvel_8350"/>
<sequence>MSGSRGDHSGQCLPVRVLRVPIAGSLMLRLASSGGSVRVRCINKEFRDGANHAHDGRTVTKVDEELVRPLRFKVILWVLSLPTPPIVESVLEVCGRQNALLLISRLSSLFPSTFDVSPLGFERRGNTEGMRAFSNLLAIARGAVAGGHALLLHWAFRRFLPGLRRRRPQIQEGLPWTEWISCALKKGHSEVHRVLVEALETGRTIFGRNRVIIPSRFFAPPEALRELSLSPLSKLEALNLSTVLCPDEDAFALTNLPVRPWLLSLKGDTDGIVAECPSGFRQAVASSFVSFSPFELNTRVAHFFSSLIDGAMCGGHEETVKKVFRFATDDIFSLGQITSVGLGAFCAGFWSSLRAPEIALKRGMWDLLEWLSAALNDLWERADQVFEGTSFVRGQLSSPVFYWDAAGCSNAICESSDKVKAFRWLVENGEIYRLNSEENFQFWLILLVTKCVDRSLFEFVVFSDHDSARSVRAKLPEDFHRRICAFARCQWKFDFLEQRLVDDAASFPFGGPPFVPVSLRRFAIQFLCVAESEPLREFPSLPEGTEADLKQYLMETLEEGLNLDHFERLFVSPVDMLKIRNFPAFRFLLSVVGDGGSQRVCDSLAGAAPLPSRTRGEIVDGFLRDAWCRWAPFDSSGHMLSNEYDQCLVSVGLKKGFDVWEKRLQFEMEGFAGFFRWAVENNLGGPHLRADFRRSLLVLQPPGGLQSIARAWSDTMQAPFVKFFWGEGVHGQENVPVV</sequence>
<accession>A0A0G4HSS8</accession>
<name>A0A0G4HSS8_9ALVE</name>